<name>A0A5C6A2J3_9BACT</name>
<evidence type="ECO:0000313" key="2">
    <source>
        <dbReference type="Proteomes" id="UP000317421"/>
    </source>
</evidence>
<dbReference type="EMBL" id="SJPR01000007">
    <property type="protein sequence ID" value="TWT94114.1"/>
    <property type="molecule type" value="Genomic_DNA"/>
</dbReference>
<gene>
    <name evidence="1" type="ORF">Pla108_38260</name>
</gene>
<proteinExistence type="predicted"/>
<protein>
    <submittedName>
        <fullName evidence="1">Uncharacterized protein</fullName>
    </submittedName>
</protein>
<comment type="caution">
    <text evidence="1">The sequence shown here is derived from an EMBL/GenBank/DDBJ whole genome shotgun (WGS) entry which is preliminary data.</text>
</comment>
<dbReference type="AlphaFoldDB" id="A0A5C6A2J3"/>
<evidence type="ECO:0000313" key="1">
    <source>
        <dbReference type="EMBL" id="TWT94114.1"/>
    </source>
</evidence>
<sequence length="68" mass="7122">MKAEPDLGFRSGPKPLAVLPATIEFSMVNTGFPVEPSPEPIPPPVANSPEAALSLIVLLESDTLPNDV</sequence>
<keyword evidence="2" id="KW-1185">Reference proteome</keyword>
<dbReference type="Proteomes" id="UP000317421">
    <property type="component" value="Unassembled WGS sequence"/>
</dbReference>
<reference evidence="1 2" key="1">
    <citation type="submission" date="2019-02" db="EMBL/GenBank/DDBJ databases">
        <title>Deep-cultivation of Planctomycetes and their phenomic and genomic characterization uncovers novel biology.</title>
        <authorList>
            <person name="Wiegand S."/>
            <person name="Jogler M."/>
            <person name="Boedeker C."/>
            <person name="Pinto D."/>
            <person name="Vollmers J."/>
            <person name="Rivas-Marin E."/>
            <person name="Kohn T."/>
            <person name="Peeters S.H."/>
            <person name="Heuer A."/>
            <person name="Rast P."/>
            <person name="Oberbeckmann S."/>
            <person name="Bunk B."/>
            <person name="Jeske O."/>
            <person name="Meyerdierks A."/>
            <person name="Storesund J.E."/>
            <person name="Kallscheuer N."/>
            <person name="Luecker S."/>
            <person name="Lage O.M."/>
            <person name="Pohl T."/>
            <person name="Merkel B.J."/>
            <person name="Hornburger P."/>
            <person name="Mueller R.-W."/>
            <person name="Bruemmer F."/>
            <person name="Labrenz M."/>
            <person name="Spormann A.M."/>
            <person name="Op Den Camp H."/>
            <person name="Overmann J."/>
            <person name="Amann R."/>
            <person name="Jetten M.S.M."/>
            <person name="Mascher T."/>
            <person name="Medema M.H."/>
            <person name="Devos D.P."/>
            <person name="Kaster A.-K."/>
            <person name="Ovreas L."/>
            <person name="Rohde M."/>
            <person name="Galperin M.Y."/>
            <person name="Jogler C."/>
        </authorList>
    </citation>
    <scope>NUCLEOTIDE SEQUENCE [LARGE SCALE GENOMIC DNA]</scope>
    <source>
        <strain evidence="1 2">Pla108</strain>
    </source>
</reference>
<organism evidence="1 2">
    <name type="scientific">Botrimarina colliarenosi</name>
    <dbReference type="NCBI Taxonomy" id="2528001"/>
    <lineage>
        <taxon>Bacteria</taxon>
        <taxon>Pseudomonadati</taxon>
        <taxon>Planctomycetota</taxon>
        <taxon>Planctomycetia</taxon>
        <taxon>Pirellulales</taxon>
        <taxon>Lacipirellulaceae</taxon>
        <taxon>Botrimarina</taxon>
    </lineage>
</organism>
<accession>A0A5C6A2J3</accession>